<accession>B0XDF8</accession>
<proteinExistence type="predicted"/>
<gene>
    <name evidence="3" type="primary">6051204</name>
    <name evidence="2" type="ORF">CpipJ_CPIJ017481</name>
</gene>
<evidence type="ECO:0000256" key="1">
    <source>
        <dbReference type="SAM" id="SignalP"/>
    </source>
</evidence>
<dbReference type="InParanoid" id="B0XDF8"/>
<evidence type="ECO:0000313" key="4">
    <source>
        <dbReference type="Proteomes" id="UP000002320"/>
    </source>
</evidence>
<dbReference type="OrthoDB" id="7756150at2759"/>
<dbReference type="EnsemblMetazoa" id="CPIJ017481-RA">
    <property type="protein sequence ID" value="CPIJ017481-PA"/>
    <property type="gene ID" value="CPIJ017481"/>
</dbReference>
<dbReference type="eggNOG" id="ENOG502TCAB">
    <property type="taxonomic scope" value="Eukaryota"/>
</dbReference>
<feature type="chain" id="PRO_5014567302" evidence="1">
    <location>
        <begin position="20"/>
        <end position="496"/>
    </location>
</feature>
<keyword evidence="4" id="KW-1185">Reference proteome</keyword>
<dbReference type="VEuPathDB" id="VectorBase:CQUJHB011096"/>
<dbReference type="OMA" id="MITEMAL"/>
<reference evidence="2" key="1">
    <citation type="submission" date="2007-03" db="EMBL/GenBank/DDBJ databases">
        <title>Annotation of Culex pipiens quinquefasciatus.</title>
        <authorList>
            <consortium name="The Broad Institute Genome Sequencing Platform"/>
            <person name="Atkinson P.W."/>
            <person name="Hemingway J."/>
            <person name="Christensen B.M."/>
            <person name="Higgs S."/>
            <person name="Kodira C."/>
            <person name="Hannick L."/>
            <person name="Megy K."/>
            <person name="O'Leary S."/>
            <person name="Pearson M."/>
            <person name="Haas B.J."/>
            <person name="Mauceli E."/>
            <person name="Wortman J.R."/>
            <person name="Lee N.H."/>
            <person name="Guigo R."/>
            <person name="Stanke M."/>
            <person name="Alvarado L."/>
            <person name="Amedeo P."/>
            <person name="Antoine C.H."/>
            <person name="Arensburger P."/>
            <person name="Bidwell S.L."/>
            <person name="Crawford M."/>
            <person name="Camaro F."/>
            <person name="Devon K."/>
            <person name="Engels R."/>
            <person name="Hammond M."/>
            <person name="Howarth C."/>
            <person name="Koehrsen M."/>
            <person name="Lawson D."/>
            <person name="Montgomery P."/>
            <person name="Nene V."/>
            <person name="Nusbaum C."/>
            <person name="Puiu D."/>
            <person name="Romero-Severson J."/>
            <person name="Severson D.W."/>
            <person name="Shumway M."/>
            <person name="Sisk P."/>
            <person name="Stolte C."/>
            <person name="Zeng Q."/>
            <person name="Eisenstadt E."/>
            <person name="Fraser-Liggett C."/>
            <person name="Strausberg R."/>
            <person name="Galagan J."/>
            <person name="Birren B."/>
            <person name="Collins F.H."/>
        </authorList>
    </citation>
    <scope>NUCLEOTIDE SEQUENCE [LARGE SCALE GENOMIC DNA]</scope>
    <source>
        <strain evidence="2">JHB</strain>
    </source>
</reference>
<dbReference type="Proteomes" id="UP000002320">
    <property type="component" value="Unassembled WGS sequence"/>
</dbReference>
<dbReference type="EMBL" id="DS232756">
    <property type="protein sequence ID" value="EDS45436.1"/>
    <property type="molecule type" value="Genomic_DNA"/>
</dbReference>
<dbReference type="AlphaFoldDB" id="B0XDF8"/>
<reference evidence="3" key="2">
    <citation type="submission" date="2021-02" db="UniProtKB">
        <authorList>
            <consortium name="EnsemblMetazoa"/>
        </authorList>
    </citation>
    <scope>IDENTIFICATION</scope>
    <source>
        <strain evidence="3">JHB</strain>
    </source>
</reference>
<keyword evidence="1" id="KW-0732">Signal</keyword>
<dbReference type="KEGG" id="cqu:CpipJ_CPIJ017481"/>
<evidence type="ECO:0000313" key="2">
    <source>
        <dbReference type="EMBL" id="EDS45436.1"/>
    </source>
</evidence>
<protein>
    <submittedName>
        <fullName evidence="2 3">Uncharacterized protein</fullName>
    </submittedName>
</protein>
<organism>
    <name type="scientific">Culex quinquefasciatus</name>
    <name type="common">Southern house mosquito</name>
    <name type="synonym">Culex pungens</name>
    <dbReference type="NCBI Taxonomy" id="7176"/>
    <lineage>
        <taxon>Eukaryota</taxon>
        <taxon>Metazoa</taxon>
        <taxon>Ecdysozoa</taxon>
        <taxon>Arthropoda</taxon>
        <taxon>Hexapoda</taxon>
        <taxon>Insecta</taxon>
        <taxon>Pterygota</taxon>
        <taxon>Neoptera</taxon>
        <taxon>Endopterygota</taxon>
        <taxon>Diptera</taxon>
        <taxon>Nematocera</taxon>
        <taxon>Culicoidea</taxon>
        <taxon>Culicidae</taxon>
        <taxon>Culicinae</taxon>
        <taxon>Culicini</taxon>
        <taxon>Culex</taxon>
        <taxon>Culex</taxon>
    </lineage>
</organism>
<dbReference type="HOGENOM" id="CLU_042847_0_0_1"/>
<evidence type="ECO:0000313" key="3">
    <source>
        <dbReference type="EnsemblMetazoa" id="CPIJ017481-PA"/>
    </source>
</evidence>
<feature type="signal peptide" evidence="1">
    <location>
        <begin position="1"/>
        <end position="19"/>
    </location>
</feature>
<sequence length="496" mass="54993">MWPSKCILALLSLTATCFASFEKVPRKEIVLEDRYHYIVIGSDHVAQSVGVFLAKRNVEKLVLVLRSNHCERILEPAADAAITDLGRRVADKFTECARQLGYQFVDPAHRGERAGVACAARNRTCKRVDTGQQQQQTLYAIDPNLKLLTGARLVRLLYNLAAAAVHGVEIQLGASRKYIFADKDVIIAGRCANDYRHLVTSSIVSNVALLETLRNVPVDFALSSPIVAPVLHTESNVTLAQSPVLLPTELFIRGPECNEEDGVKPNAWLGMIMGNANVDNRVWIGFVPSIFSNDPSYLPSHEETVKIVSHALKVAATIADCDAFQRLQLTPLDQRILQCAKYVGTLQHNTALLSDDFRVNGVRALRLIPFGLTTPFLEQQWNRIFPLQAEPQQDLPSDAPLPVDVVESTSPLVQLIRALRGSVNRAKRDDVDLVEFLDQLVAKNVTNDIRKVDGSQEVERTDLLMGISKQDLQEILYHFRNFTLHNSTTGSAGHSP</sequence>
<dbReference type="VEuPathDB" id="VectorBase:CPIJ017481"/>
<name>B0XDF8_CULQU</name>